<name>A0A3L8PHX3_9ACTN</name>
<dbReference type="GO" id="GO:0035447">
    <property type="term" value="F:mycothiol synthase activity"/>
    <property type="evidence" value="ECO:0007669"/>
    <property type="project" value="UniProtKB-UniRule"/>
</dbReference>
<evidence type="ECO:0000259" key="5">
    <source>
        <dbReference type="PROSITE" id="PS51186"/>
    </source>
</evidence>
<protein>
    <recommendedName>
        <fullName evidence="4">Mycothiol acetyltransferase</fullName>
        <shortName evidence="4">MSH acetyltransferase</shortName>
        <ecNumber evidence="4">2.3.1.189</ecNumber>
    </recommendedName>
    <alternativeName>
        <fullName evidence="4">Mycothiol synthase</fullName>
    </alternativeName>
</protein>
<comment type="caution">
    <text evidence="6">The sequence shown here is derived from an EMBL/GenBank/DDBJ whole genome shotgun (WGS) entry which is preliminary data.</text>
</comment>
<feature type="binding site" evidence="4">
    <location>
        <position position="196"/>
    </location>
    <ligand>
        <name>1D-myo-inositol 2-(L-cysteinylamino)-2-deoxy-alpha-D-glucopyranoside</name>
        <dbReference type="ChEBI" id="CHEBI:58887"/>
    </ligand>
</feature>
<dbReference type="EC" id="2.3.1.189" evidence="4"/>
<dbReference type="PANTHER" id="PTHR43072">
    <property type="entry name" value="N-ACETYLTRANSFERASE"/>
    <property type="match status" value="1"/>
</dbReference>
<dbReference type="GO" id="GO:0010125">
    <property type="term" value="P:mycothiol biosynthetic process"/>
    <property type="evidence" value="ECO:0007669"/>
    <property type="project" value="UniProtKB-UniRule"/>
</dbReference>
<reference evidence="6 7" key="1">
    <citation type="submission" date="2018-10" db="EMBL/GenBank/DDBJ databases">
        <title>Aeromicrobium sp. 9W16Y-2 whole genome shotgun sequence.</title>
        <authorList>
            <person name="Li F."/>
        </authorList>
    </citation>
    <scope>NUCLEOTIDE SEQUENCE [LARGE SCALE GENOMIC DNA]</scope>
    <source>
        <strain evidence="6 7">9W16Y-2</strain>
    </source>
</reference>
<dbReference type="PIRSF" id="PIRSF021524">
    <property type="entry name" value="MSH_acetyltransferase"/>
    <property type="match status" value="1"/>
</dbReference>
<evidence type="ECO:0000256" key="4">
    <source>
        <dbReference type="HAMAP-Rule" id="MF_01698"/>
    </source>
</evidence>
<feature type="domain" description="N-acetyltransferase" evidence="5">
    <location>
        <begin position="124"/>
        <end position="263"/>
    </location>
</feature>
<proteinExistence type="inferred from homology"/>
<dbReference type="SUPFAM" id="SSF55729">
    <property type="entry name" value="Acyl-CoA N-acyltransferases (Nat)"/>
    <property type="match status" value="1"/>
</dbReference>
<dbReference type="Proteomes" id="UP000282515">
    <property type="component" value="Unassembled WGS sequence"/>
</dbReference>
<accession>A0A3L8PHX3</accession>
<comment type="catalytic activity">
    <reaction evidence="4">
        <text>1D-myo-inositol 2-(L-cysteinylamino)-2-deoxy-alpha-D-glucopyranoside + acetyl-CoA = mycothiol + CoA + H(+)</text>
        <dbReference type="Rhea" id="RHEA:26172"/>
        <dbReference type="ChEBI" id="CHEBI:15378"/>
        <dbReference type="ChEBI" id="CHEBI:16768"/>
        <dbReference type="ChEBI" id="CHEBI:57287"/>
        <dbReference type="ChEBI" id="CHEBI:57288"/>
        <dbReference type="ChEBI" id="CHEBI:58887"/>
        <dbReference type="EC" id="2.3.1.189"/>
    </reaction>
</comment>
<dbReference type="OrthoDB" id="3208058at2"/>
<feature type="binding site" evidence="4">
    <location>
        <begin position="54"/>
        <end position="56"/>
    </location>
    <ligand>
        <name>acetyl-CoA</name>
        <dbReference type="ChEBI" id="CHEBI:57288"/>
        <label>1</label>
    </ligand>
</feature>
<feature type="binding site" evidence="4">
    <location>
        <position position="234"/>
    </location>
    <ligand>
        <name>1D-myo-inositol 2-(L-cysteinylamino)-2-deoxy-alpha-D-glucopyranoside</name>
        <dbReference type="ChEBI" id="CHEBI:58887"/>
    </ligand>
</feature>
<organism evidence="6 7">
    <name type="scientific">Aeromicrobium phragmitis</name>
    <dbReference type="NCBI Taxonomy" id="2478914"/>
    <lineage>
        <taxon>Bacteria</taxon>
        <taxon>Bacillati</taxon>
        <taxon>Actinomycetota</taxon>
        <taxon>Actinomycetes</taxon>
        <taxon>Propionibacteriales</taxon>
        <taxon>Nocardioidaceae</taxon>
        <taxon>Aeromicrobium</taxon>
    </lineage>
</organism>
<dbReference type="NCBIfam" id="TIGR03448">
    <property type="entry name" value="mycothiol_MshD"/>
    <property type="match status" value="1"/>
</dbReference>
<evidence type="ECO:0000313" key="7">
    <source>
        <dbReference type="Proteomes" id="UP000282515"/>
    </source>
</evidence>
<dbReference type="InterPro" id="IPR017813">
    <property type="entry name" value="Mycothiol_AcTrfase"/>
</dbReference>
<dbReference type="Gene3D" id="3.40.630.30">
    <property type="match status" value="1"/>
</dbReference>
<comment type="similarity">
    <text evidence="4">Belongs to the acetyltransferase family. MshD subfamily.</text>
</comment>
<sequence length="263" mass="28489">MSIEDLVAAATAEDGVAPFNEATTIALAGGGPWRVREMSEDAAALALAGAPVELVVHPQRRRRGHGGALLDRLIASGERRFWSHGDLAAARALAVSRDLVATRTLLVLRLDLDVPPDVPQPEGVTLRAFEERDADAIVAINGRAFASHPEQGAMDRADFDQRRAQEWFDPAGLFVAERDGEVVGFHWTKVEDGIGEVYVVGVDPEAHGGGLGTALTARGLRHLWDEGLRIVDLYVEGDNLPALAVYRRLGFREHARDVLWSVA</sequence>
<dbReference type="RefSeq" id="WP_121795182.1">
    <property type="nucleotide sequence ID" value="NZ_RDBF01000012.1"/>
</dbReference>
<feature type="binding site" evidence="4">
    <location>
        <begin position="207"/>
        <end position="213"/>
    </location>
    <ligand>
        <name>acetyl-CoA</name>
        <dbReference type="ChEBI" id="CHEBI:57288"/>
        <label>2</label>
    </ligand>
</feature>
<dbReference type="PROSITE" id="PS51186">
    <property type="entry name" value="GNAT"/>
    <property type="match status" value="1"/>
</dbReference>
<keyword evidence="2 4" id="KW-0677">Repeat</keyword>
<evidence type="ECO:0000256" key="2">
    <source>
        <dbReference type="ARBA" id="ARBA00022737"/>
    </source>
</evidence>
<keyword evidence="1 4" id="KW-0808">Transferase</keyword>
<dbReference type="InterPro" id="IPR000182">
    <property type="entry name" value="GNAT_dom"/>
</dbReference>
<dbReference type="EMBL" id="RDBF01000012">
    <property type="protein sequence ID" value="RLV54906.1"/>
    <property type="molecule type" value="Genomic_DNA"/>
</dbReference>
<dbReference type="Pfam" id="PF00583">
    <property type="entry name" value="Acetyltransf_1"/>
    <property type="match status" value="1"/>
</dbReference>
<gene>
    <name evidence="4 6" type="primary">mshD</name>
    <name evidence="6" type="ORF">D9V41_13895</name>
</gene>
<dbReference type="CDD" id="cd04301">
    <property type="entry name" value="NAT_SF"/>
    <property type="match status" value="1"/>
</dbReference>
<evidence type="ECO:0000313" key="6">
    <source>
        <dbReference type="EMBL" id="RLV54906.1"/>
    </source>
</evidence>
<keyword evidence="7" id="KW-1185">Reference proteome</keyword>
<evidence type="ECO:0000256" key="3">
    <source>
        <dbReference type="ARBA" id="ARBA00023315"/>
    </source>
</evidence>
<feature type="binding site" evidence="4">
    <location>
        <position position="189"/>
    </location>
    <ligand>
        <name>1D-myo-inositol 2-(L-cysteinylamino)-2-deoxy-alpha-D-glucopyranoside</name>
        <dbReference type="ChEBI" id="CHEBI:58887"/>
    </ligand>
</feature>
<comment type="subunit">
    <text evidence="4">Monomer.</text>
</comment>
<evidence type="ECO:0000256" key="1">
    <source>
        <dbReference type="ARBA" id="ARBA00022679"/>
    </source>
</evidence>
<feature type="binding site" evidence="4">
    <location>
        <position position="21"/>
    </location>
    <ligand>
        <name>1D-myo-inositol 2-(L-cysteinylamino)-2-deoxy-alpha-D-glucopyranoside</name>
        <dbReference type="ChEBI" id="CHEBI:58887"/>
    </ligand>
</feature>
<feature type="binding site" evidence="4">
    <location>
        <begin position="200"/>
        <end position="202"/>
    </location>
    <ligand>
        <name>acetyl-CoA</name>
        <dbReference type="ChEBI" id="CHEBI:57288"/>
        <label>2</label>
    </ligand>
</feature>
<dbReference type="AlphaFoldDB" id="A0A3L8PHX3"/>
<feature type="binding site" evidence="4">
    <location>
        <position position="150"/>
    </location>
    <ligand>
        <name>1D-myo-inositol 2-(L-cysteinylamino)-2-deoxy-alpha-D-glucopyranoside</name>
        <dbReference type="ChEBI" id="CHEBI:58887"/>
    </ligand>
</feature>
<dbReference type="InterPro" id="IPR016181">
    <property type="entry name" value="Acyl_CoA_acyltransferase"/>
</dbReference>
<dbReference type="HAMAP" id="MF_01698">
    <property type="entry name" value="MshD"/>
    <property type="match status" value="1"/>
</dbReference>
<dbReference type="PANTHER" id="PTHR43072:SF51">
    <property type="entry name" value="ABC SUPERFAMILY TRANSPORT PROTEIN"/>
    <property type="match status" value="1"/>
</dbReference>
<comment type="function">
    <text evidence="4">Catalyzes the transfer of acetyl from acetyl-CoA to desacetylmycothiol (Cys-GlcN-Ins) to form mycothiol.</text>
</comment>
<keyword evidence="3 4" id="KW-0012">Acyltransferase</keyword>
<comment type="caution">
    <text evidence="4">Lacks conserved residue(s) required for the propagation of feature annotation.</text>
</comment>